<evidence type="ECO:0000256" key="3">
    <source>
        <dbReference type="ARBA" id="ARBA00022801"/>
    </source>
</evidence>
<evidence type="ECO:0000256" key="5">
    <source>
        <dbReference type="RuleBase" id="RU361168"/>
    </source>
</evidence>
<evidence type="ECO:0000313" key="8">
    <source>
        <dbReference type="EMBL" id="SCW72866.1"/>
    </source>
</evidence>
<dbReference type="Gene3D" id="2.60.40.1180">
    <property type="entry name" value="Golgi alpha-mannosidase II"/>
    <property type="match status" value="1"/>
</dbReference>
<evidence type="ECO:0000256" key="4">
    <source>
        <dbReference type="ARBA" id="ARBA00023295"/>
    </source>
</evidence>
<comment type="similarity">
    <text evidence="1 5">Belongs to the glycosyl hydrolase 27 family.</text>
</comment>
<dbReference type="InterPro" id="IPR002241">
    <property type="entry name" value="Glyco_hydro_27"/>
</dbReference>
<dbReference type="STRING" id="260084.SAMN02927928_2993"/>
<proteinExistence type="inferred from homology"/>
<dbReference type="InterPro" id="IPR013785">
    <property type="entry name" value="Aldolase_TIM"/>
</dbReference>
<evidence type="ECO:0000256" key="2">
    <source>
        <dbReference type="ARBA" id="ARBA00022729"/>
    </source>
</evidence>
<name>A0A1G4SUW6_9CAUL</name>
<keyword evidence="4 5" id="KW-0326">Glycosidase</keyword>
<dbReference type="PANTHER" id="PTHR11452:SF80">
    <property type="entry name" value="ALPHA-GALACTOSIDASE 1"/>
    <property type="match status" value="1"/>
</dbReference>
<dbReference type="SUPFAM" id="SSF49785">
    <property type="entry name" value="Galactose-binding domain-like"/>
    <property type="match status" value="1"/>
</dbReference>
<dbReference type="PANTHER" id="PTHR11452">
    <property type="entry name" value="ALPHA-GALACTOSIDASE/ALPHA-N-ACETYLGALACTOSAMINIDASE"/>
    <property type="match status" value="1"/>
</dbReference>
<feature type="chain" id="PRO_5011752016" description="Alpha-galactosidase" evidence="6">
    <location>
        <begin position="27"/>
        <end position="637"/>
    </location>
</feature>
<feature type="domain" description="Glycosyl hydrolase family 98 putative carbohydrate-binding module" evidence="7">
    <location>
        <begin position="490"/>
        <end position="637"/>
    </location>
</feature>
<dbReference type="InterPro" id="IPR008979">
    <property type="entry name" value="Galactose-bd-like_sf"/>
</dbReference>
<dbReference type="Gene3D" id="3.20.20.70">
    <property type="entry name" value="Aldolase class I"/>
    <property type="match status" value="1"/>
</dbReference>
<dbReference type="Pfam" id="PF08305">
    <property type="entry name" value="NPCBM"/>
    <property type="match status" value="1"/>
</dbReference>
<dbReference type="EC" id="3.2.1.22" evidence="5"/>
<dbReference type="Gene3D" id="2.60.120.1060">
    <property type="entry name" value="NPCBM/NEW2 domain"/>
    <property type="match status" value="1"/>
</dbReference>
<keyword evidence="9" id="KW-1185">Reference proteome</keyword>
<feature type="signal peptide" evidence="6">
    <location>
        <begin position="1"/>
        <end position="26"/>
    </location>
</feature>
<protein>
    <recommendedName>
        <fullName evidence="5">Alpha-galactosidase</fullName>
        <ecNumber evidence="5">3.2.1.22</ecNumber>
    </recommendedName>
    <alternativeName>
        <fullName evidence="5">Melibiase</fullName>
    </alternativeName>
</protein>
<keyword evidence="2 6" id="KW-0732">Signal</keyword>
<dbReference type="GO" id="GO:0004557">
    <property type="term" value="F:alpha-galactosidase activity"/>
    <property type="evidence" value="ECO:0007669"/>
    <property type="project" value="UniProtKB-EC"/>
</dbReference>
<accession>A0A1G4SUW6</accession>
<dbReference type="InterPro" id="IPR038637">
    <property type="entry name" value="NPCBM_sf"/>
</dbReference>
<evidence type="ECO:0000313" key="9">
    <source>
        <dbReference type="Proteomes" id="UP000199150"/>
    </source>
</evidence>
<comment type="catalytic activity">
    <reaction evidence="5">
        <text>Hydrolysis of terminal, non-reducing alpha-D-galactose residues in alpha-D-galactosides, including galactose oligosaccharides, galactomannans and galactolipids.</text>
        <dbReference type="EC" id="3.2.1.22"/>
    </reaction>
</comment>
<dbReference type="EMBL" id="FMTS01000005">
    <property type="protein sequence ID" value="SCW72866.1"/>
    <property type="molecule type" value="Genomic_DNA"/>
</dbReference>
<dbReference type="SMART" id="SM00776">
    <property type="entry name" value="NPCBM"/>
    <property type="match status" value="1"/>
</dbReference>
<dbReference type="Proteomes" id="UP000199150">
    <property type="component" value="Unassembled WGS sequence"/>
</dbReference>
<dbReference type="Pfam" id="PF17801">
    <property type="entry name" value="Melibiase_C"/>
    <property type="match status" value="1"/>
</dbReference>
<dbReference type="SUPFAM" id="SSF51011">
    <property type="entry name" value="Glycosyl hydrolase domain"/>
    <property type="match status" value="1"/>
</dbReference>
<dbReference type="SUPFAM" id="SSF51445">
    <property type="entry name" value="(Trans)glycosidases"/>
    <property type="match status" value="1"/>
</dbReference>
<evidence type="ECO:0000256" key="1">
    <source>
        <dbReference type="ARBA" id="ARBA00009743"/>
    </source>
</evidence>
<gene>
    <name evidence="8" type="ORF">SAMN02927928_2993</name>
</gene>
<dbReference type="InterPro" id="IPR041233">
    <property type="entry name" value="Melibiase_C"/>
</dbReference>
<evidence type="ECO:0000256" key="6">
    <source>
        <dbReference type="SAM" id="SignalP"/>
    </source>
</evidence>
<dbReference type="InterPro" id="IPR017853">
    <property type="entry name" value="GH"/>
</dbReference>
<sequence>MPRYRTLIPATLAIAAALFASGSAMADTLDATGHLEVTGKWTAKTRGQALTPPMGWNSWNAYRTEVDEEKVLGAAQALVDSGLAKLGYNYVNIDDGWWLKRRTSDGRMLIRTQIFPSAKLKGDSSFKPFTDRIHAMGLKAGIYSDMGRNACSQRFDLHSPNLPEGTAAEREVGLYGHVDQDIDLYFRQWGFDYIKVDACGLNYYGPDEPVVKSEGYRAFAPIIDQSAINRTDIPQVRALYQSVSDALAKSNPDNDYILSLCNWGTADVRQWGHDVGNMWRTSQDITPEWTRMLHTFDSAATRALYAHPGAWNDPDMLFVGHGDFDENHLTEARSHFSLWAIINAPLIIGYDLRKAPKSLLDIWGNADIIRLNQDKSGHQAVLEYMSDDVEIFVKTLSNGDKAVAIFNRGLAPADVALTAAHLKMTGTIALTDLWSKATQSFSGETLLKVAPRETLVFEARGARQLADGLYLSEIPGNIHVAEDGVIVPQPDPMVHRMISPWDSSRGGGSRAAYTGWGGAQADSTPYDQNLQVAGHPFATGIGILAGSRMEVKNDGFTRFETQAGVDDTTQNLKDAVIFQVYGDGRLLTETKSVYGEPAKTLNADISGVKVVELVARADNRTSDLPLIVTWGDAALKK</sequence>
<evidence type="ECO:0000259" key="7">
    <source>
        <dbReference type="SMART" id="SM00776"/>
    </source>
</evidence>
<dbReference type="CDD" id="cd14792">
    <property type="entry name" value="GH27"/>
    <property type="match status" value="1"/>
</dbReference>
<reference evidence="9" key="1">
    <citation type="submission" date="2016-10" db="EMBL/GenBank/DDBJ databases">
        <authorList>
            <person name="Varghese N."/>
            <person name="Submissions S."/>
        </authorList>
    </citation>
    <scope>NUCLEOTIDE SEQUENCE [LARGE SCALE GENOMIC DNA]</scope>
    <source>
        <strain evidence="9">CGMCC 1.3431</strain>
    </source>
</reference>
<keyword evidence="3 5" id="KW-0378">Hydrolase</keyword>
<dbReference type="OrthoDB" id="9807519at2"/>
<dbReference type="RefSeq" id="WP_090649636.1">
    <property type="nucleotide sequence ID" value="NZ_CBCRYE010000003.1"/>
</dbReference>
<dbReference type="InterPro" id="IPR013780">
    <property type="entry name" value="Glyco_hydro_b"/>
</dbReference>
<dbReference type="PRINTS" id="PR00740">
    <property type="entry name" value="GLHYDRLASE27"/>
</dbReference>
<dbReference type="AlphaFoldDB" id="A0A1G4SUW6"/>
<dbReference type="Pfam" id="PF16499">
    <property type="entry name" value="Melibiase_2"/>
    <property type="match status" value="1"/>
</dbReference>
<dbReference type="InterPro" id="IPR013222">
    <property type="entry name" value="Glyco_hyd_98_carb-bd"/>
</dbReference>
<dbReference type="GO" id="GO:0005975">
    <property type="term" value="P:carbohydrate metabolic process"/>
    <property type="evidence" value="ECO:0007669"/>
    <property type="project" value="InterPro"/>
</dbReference>
<keyword evidence="5" id="KW-1015">Disulfide bond</keyword>
<organism evidence="8 9">
    <name type="scientific">Asticcacaulis taihuensis</name>
    <dbReference type="NCBI Taxonomy" id="260084"/>
    <lineage>
        <taxon>Bacteria</taxon>
        <taxon>Pseudomonadati</taxon>
        <taxon>Pseudomonadota</taxon>
        <taxon>Alphaproteobacteria</taxon>
        <taxon>Caulobacterales</taxon>
        <taxon>Caulobacteraceae</taxon>
        <taxon>Asticcacaulis</taxon>
    </lineage>
</organism>